<keyword evidence="3" id="KW-1185">Reference proteome</keyword>
<dbReference type="HOGENOM" id="CLU_2459478_0_0_1"/>
<evidence type="ECO:0000313" key="2">
    <source>
        <dbReference type="EnsemblProtists" id="EKX47267"/>
    </source>
</evidence>
<evidence type="ECO:0000313" key="1">
    <source>
        <dbReference type="EMBL" id="EKX47267.1"/>
    </source>
</evidence>
<reference evidence="1 3" key="1">
    <citation type="journal article" date="2012" name="Nature">
        <title>Algal genomes reveal evolutionary mosaicism and the fate of nucleomorphs.</title>
        <authorList>
            <consortium name="DOE Joint Genome Institute"/>
            <person name="Curtis B.A."/>
            <person name="Tanifuji G."/>
            <person name="Burki F."/>
            <person name="Gruber A."/>
            <person name="Irimia M."/>
            <person name="Maruyama S."/>
            <person name="Arias M.C."/>
            <person name="Ball S.G."/>
            <person name="Gile G.H."/>
            <person name="Hirakawa Y."/>
            <person name="Hopkins J.F."/>
            <person name="Kuo A."/>
            <person name="Rensing S.A."/>
            <person name="Schmutz J."/>
            <person name="Symeonidi A."/>
            <person name="Elias M."/>
            <person name="Eveleigh R.J."/>
            <person name="Herman E.K."/>
            <person name="Klute M.J."/>
            <person name="Nakayama T."/>
            <person name="Obornik M."/>
            <person name="Reyes-Prieto A."/>
            <person name="Armbrust E.V."/>
            <person name="Aves S.J."/>
            <person name="Beiko R.G."/>
            <person name="Coutinho P."/>
            <person name="Dacks J.B."/>
            <person name="Durnford D.G."/>
            <person name="Fast N.M."/>
            <person name="Green B.R."/>
            <person name="Grisdale C.J."/>
            <person name="Hempel F."/>
            <person name="Henrissat B."/>
            <person name="Hoppner M.P."/>
            <person name="Ishida K."/>
            <person name="Kim E."/>
            <person name="Koreny L."/>
            <person name="Kroth P.G."/>
            <person name="Liu Y."/>
            <person name="Malik S.B."/>
            <person name="Maier U.G."/>
            <person name="McRose D."/>
            <person name="Mock T."/>
            <person name="Neilson J.A."/>
            <person name="Onodera N.T."/>
            <person name="Poole A.M."/>
            <person name="Pritham E.J."/>
            <person name="Richards T.A."/>
            <person name="Rocap G."/>
            <person name="Roy S.W."/>
            <person name="Sarai C."/>
            <person name="Schaack S."/>
            <person name="Shirato S."/>
            <person name="Slamovits C.H."/>
            <person name="Spencer D.F."/>
            <person name="Suzuki S."/>
            <person name="Worden A.Z."/>
            <person name="Zauner S."/>
            <person name="Barry K."/>
            <person name="Bell C."/>
            <person name="Bharti A.K."/>
            <person name="Crow J.A."/>
            <person name="Grimwood J."/>
            <person name="Kramer R."/>
            <person name="Lindquist E."/>
            <person name="Lucas S."/>
            <person name="Salamov A."/>
            <person name="McFadden G.I."/>
            <person name="Lane C.E."/>
            <person name="Keeling P.J."/>
            <person name="Gray M.W."/>
            <person name="Grigoriev I.V."/>
            <person name="Archibald J.M."/>
        </authorList>
    </citation>
    <scope>NUCLEOTIDE SEQUENCE</scope>
    <source>
        <strain evidence="1 3">CCMP2712</strain>
    </source>
</reference>
<protein>
    <submittedName>
        <fullName evidence="1 2">Uncharacterized protein</fullName>
    </submittedName>
</protein>
<dbReference type="EMBL" id="JH992990">
    <property type="protein sequence ID" value="EKX47267.1"/>
    <property type="molecule type" value="Genomic_DNA"/>
</dbReference>
<dbReference type="KEGG" id="gtt:GUITHDRAFT_106715"/>
<name>L1JG42_GUITC</name>
<evidence type="ECO:0000313" key="3">
    <source>
        <dbReference type="Proteomes" id="UP000011087"/>
    </source>
</evidence>
<dbReference type="Proteomes" id="UP000011087">
    <property type="component" value="Unassembled WGS sequence"/>
</dbReference>
<reference evidence="2" key="3">
    <citation type="submission" date="2016-03" db="UniProtKB">
        <authorList>
            <consortium name="EnsemblProtists"/>
        </authorList>
    </citation>
    <scope>IDENTIFICATION</scope>
</reference>
<reference evidence="3" key="2">
    <citation type="submission" date="2012-11" db="EMBL/GenBank/DDBJ databases">
        <authorList>
            <person name="Kuo A."/>
            <person name="Curtis B.A."/>
            <person name="Tanifuji G."/>
            <person name="Burki F."/>
            <person name="Gruber A."/>
            <person name="Irimia M."/>
            <person name="Maruyama S."/>
            <person name="Arias M.C."/>
            <person name="Ball S.G."/>
            <person name="Gile G.H."/>
            <person name="Hirakawa Y."/>
            <person name="Hopkins J.F."/>
            <person name="Rensing S.A."/>
            <person name="Schmutz J."/>
            <person name="Symeonidi A."/>
            <person name="Elias M."/>
            <person name="Eveleigh R.J."/>
            <person name="Herman E.K."/>
            <person name="Klute M.J."/>
            <person name="Nakayama T."/>
            <person name="Obornik M."/>
            <person name="Reyes-Prieto A."/>
            <person name="Armbrust E.V."/>
            <person name="Aves S.J."/>
            <person name="Beiko R.G."/>
            <person name="Coutinho P."/>
            <person name="Dacks J.B."/>
            <person name="Durnford D.G."/>
            <person name="Fast N.M."/>
            <person name="Green B.R."/>
            <person name="Grisdale C."/>
            <person name="Hempe F."/>
            <person name="Henrissat B."/>
            <person name="Hoppner M.P."/>
            <person name="Ishida K.-I."/>
            <person name="Kim E."/>
            <person name="Koreny L."/>
            <person name="Kroth P.G."/>
            <person name="Liu Y."/>
            <person name="Malik S.-B."/>
            <person name="Maier U.G."/>
            <person name="McRose D."/>
            <person name="Mock T."/>
            <person name="Neilson J.A."/>
            <person name="Onodera N.T."/>
            <person name="Poole A.M."/>
            <person name="Pritham E.J."/>
            <person name="Richards T.A."/>
            <person name="Rocap G."/>
            <person name="Roy S.W."/>
            <person name="Sarai C."/>
            <person name="Schaack S."/>
            <person name="Shirato S."/>
            <person name="Slamovits C.H."/>
            <person name="Spencer D.F."/>
            <person name="Suzuki S."/>
            <person name="Worden A.Z."/>
            <person name="Zauner S."/>
            <person name="Barry K."/>
            <person name="Bell C."/>
            <person name="Bharti A.K."/>
            <person name="Crow J.A."/>
            <person name="Grimwood J."/>
            <person name="Kramer R."/>
            <person name="Lindquist E."/>
            <person name="Lucas S."/>
            <person name="Salamov A."/>
            <person name="McFadden G.I."/>
            <person name="Lane C.E."/>
            <person name="Keeling P.J."/>
            <person name="Gray M.W."/>
            <person name="Grigoriev I.V."/>
            <person name="Archibald J.M."/>
        </authorList>
    </citation>
    <scope>NUCLEOTIDE SEQUENCE</scope>
    <source>
        <strain evidence="3">CCMP2712</strain>
    </source>
</reference>
<gene>
    <name evidence="1" type="ORF">GUITHDRAFT_106715</name>
</gene>
<dbReference type="PaxDb" id="55529-EKX47267"/>
<dbReference type="EnsemblProtists" id="EKX47267">
    <property type="protein sequence ID" value="EKX47267"/>
    <property type="gene ID" value="GUITHDRAFT_106715"/>
</dbReference>
<dbReference type="RefSeq" id="XP_005834247.1">
    <property type="nucleotide sequence ID" value="XM_005834190.1"/>
</dbReference>
<organism evidence="1">
    <name type="scientific">Guillardia theta (strain CCMP2712)</name>
    <name type="common">Cryptophyte</name>
    <dbReference type="NCBI Taxonomy" id="905079"/>
    <lineage>
        <taxon>Eukaryota</taxon>
        <taxon>Cryptophyceae</taxon>
        <taxon>Pyrenomonadales</taxon>
        <taxon>Geminigeraceae</taxon>
        <taxon>Guillardia</taxon>
    </lineage>
</organism>
<proteinExistence type="predicted"/>
<dbReference type="GeneID" id="17303922"/>
<sequence>MARPHQRLEHEAMLDEPELRELFVEGRNLRSELTSMKSIRADRQAAKCNPASDMEEQGVDTVAEKYAGGDIALTDARESKVSRVSIVAG</sequence>
<dbReference type="AlphaFoldDB" id="L1JG42"/>
<accession>L1JG42</accession>